<accession>A0A3S0ZTA0</accession>
<dbReference type="AlphaFoldDB" id="A0A3S0ZTA0"/>
<sequence length="263" mass="30654">SEVADTERVSVGRKLQWFFSRDEDPDEDGTTTTETVEDGSDDDPIGGRTSQNEATSRERDIERRRRPAYVDLSTRSVYYLRAHYSRCDTCMEKWTSNRSLTQCPTYVNQVLEFEKWAQEFSNMLRYGCDGQGMASGSRCCHGPQTHVTDTISQMAQVSRTLTKTLRDQCSKCPVDCSWHEWSSWSQCPPPACEGSPRTYRTRTRAVDRERYGGRGCYEPHIERQEEKERKKCNSENKGVKEREKKNARERDREREIERERESA</sequence>
<feature type="non-terminal residue" evidence="2">
    <location>
        <position position="1"/>
    </location>
</feature>
<dbReference type="Proteomes" id="UP000271974">
    <property type="component" value="Unassembled WGS sequence"/>
</dbReference>
<reference evidence="2 3" key="1">
    <citation type="submission" date="2019-01" db="EMBL/GenBank/DDBJ databases">
        <title>A draft genome assembly of the solar-powered sea slug Elysia chlorotica.</title>
        <authorList>
            <person name="Cai H."/>
            <person name="Li Q."/>
            <person name="Fang X."/>
            <person name="Li J."/>
            <person name="Curtis N.E."/>
            <person name="Altenburger A."/>
            <person name="Shibata T."/>
            <person name="Feng M."/>
            <person name="Maeda T."/>
            <person name="Schwartz J.A."/>
            <person name="Shigenobu S."/>
            <person name="Lundholm N."/>
            <person name="Nishiyama T."/>
            <person name="Yang H."/>
            <person name="Hasebe M."/>
            <person name="Li S."/>
            <person name="Pierce S.K."/>
            <person name="Wang J."/>
        </authorList>
    </citation>
    <scope>NUCLEOTIDE SEQUENCE [LARGE SCALE GENOMIC DNA]</scope>
    <source>
        <strain evidence="2">EC2010</strain>
        <tissue evidence="2">Whole organism of an adult</tissue>
    </source>
</reference>
<keyword evidence="3" id="KW-1185">Reference proteome</keyword>
<dbReference type="SUPFAM" id="SSF82895">
    <property type="entry name" value="TSP-1 type 1 repeat"/>
    <property type="match status" value="1"/>
</dbReference>
<dbReference type="EMBL" id="RQTK01000147">
    <property type="protein sequence ID" value="RUS86205.1"/>
    <property type="molecule type" value="Genomic_DNA"/>
</dbReference>
<dbReference type="Gene3D" id="2.20.100.10">
    <property type="entry name" value="Thrombospondin type-1 (TSP1) repeat"/>
    <property type="match status" value="1"/>
</dbReference>
<evidence type="ECO:0000313" key="2">
    <source>
        <dbReference type="EMBL" id="RUS86205.1"/>
    </source>
</evidence>
<dbReference type="InterPro" id="IPR036383">
    <property type="entry name" value="TSP1_rpt_sf"/>
</dbReference>
<evidence type="ECO:0000313" key="3">
    <source>
        <dbReference type="Proteomes" id="UP000271974"/>
    </source>
</evidence>
<protein>
    <recommendedName>
        <fullName evidence="4">Spondin-like TSP1 domain-containing protein</fullName>
    </recommendedName>
</protein>
<feature type="region of interest" description="Disordered" evidence="1">
    <location>
        <begin position="226"/>
        <end position="263"/>
    </location>
</feature>
<organism evidence="2 3">
    <name type="scientific">Elysia chlorotica</name>
    <name type="common">Eastern emerald elysia</name>
    <name type="synonym">Sea slug</name>
    <dbReference type="NCBI Taxonomy" id="188477"/>
    <lineage>
        <taxon>Eukaryota</taxon>
        <taxon>Metazoa</taxon>
        <taxon>Spiralia</taxon>
        <taxon>Lophotrochozoa</taxon>
        <taxon>Mollusca</taxon>
        <taxon>Gastropoda</taxon>
        <taxon>Heterobranchia</taxon>
        <taxon>Euthyneura</taxon>
        <taxon>Panpulmonata</taxon>
        <taxon>Sacoglossa</taxon>
        <taxon>Placobranchoidea</taxon>
        <taxon>Plakobranchidae</taxon>
        <taxon>Elysia</taxon>
    </lineage>
</organism>
<evidence type="ECO:0000256" key="1">
    <source>
        <dbReference type="SAM" id="MobiDB-lite"/>
    </source>
</evidence>
<feature type="region of interest" description="Disordered" evidence="1">
    <location>
        <begin position="19"/>
        <end position="62"/>
    </location>
</feature>
<dbReference type="InterPro" id="IPR000884">
    <property type="entry name" value="TSP1_rpt"/>
</dbReference>
<name>A0A3S0ZTA0_ELYCH</name>
<feature type="compositionally biased region" description="Acidic residues" evidence="1">
    <location>
        <begin position="23"/>
        <end position="44"/>
    </location>
</feature>
<proteinExistence type="predicted"/>
<evidence type="ECO:0008006" key="4">
    <source>
        <dbReference type="Google" id="ProtNLM"/>
    </source>
</evidence>
<comment type="caution">
    <text evidence="2">The sequence shown here is derived from an EMBL/GenBank/DDBJ whole genome shotgun (WGS) entry which is preliminary data.</text>
</comment>
<gene>
    <name evidence="2" type="ORF">EGW08_006051</name>
</gene>
<dbReference type="PROSITE" id="PS50092">
    <property type="entry name" value="TSP1"/>
    <property type="match status" value="1"/>
</dbReference>